<dbReference type="VEuPathDB" id="FungiDB:HpaG810807"/>
<dbReference type="HOGENOM" id="CLU_1263756_0_0_1"/>
<evidence type="ECO:0000256" key="1">
    <source>
        <dbReference type="SAM" id="MobiDB-lite"/>
    </source>
</evidence>
<dbReference type="AlphaFoldDB" id="M4BWA6"/>
<dbReference type="eggNOG" id="ENOG502S09V">
    <property type="taxonomic scope" value="Eukaryota"/>
</dbReference>
<dbReference type="InParanoid" id="M4BWA6"/>
<feature type="region of interest" description="Disordered" evidence="1">
    <location>
        <begin position="146"/>
        <end position="173"/>
    </location>
</feature>
<dbReference type="OMA" id="ENELSCC"/>
<dbReference type="Proteomes" id="UP000011713">
    <property type="component" value="Unassembled WGS sequence"/>
</dbReference>
<evidence type="ECO:0000313" key="3">
    <source>
        <dbReference type="Proteomes" id="UP000011713"/>
    </source>
</evidence>
<name>M4BWA6_HYAAE</name>
<organism evidence="2 3">
    <name type="scientific">Hyaloperonospora arabidopsidis (strain Emoy2)</name>
    <name type="common">Downy mildew agent</name>
    <name type="synonym">Peronospora arabidopsidis</name>
    <dbReference type="NCBI Taxonomy" id="559515"/>
    <lineage>
        <taxon>Eukaryota</taxon>
        <taxon>Sar</taxon>
        <taxon>Stramenopiles</taxon>
        <taxon>Oomycota</taxon>
        <taxon>Peronosporomycetes</taxon>
        <taxon>Peronosporales</taxon>
        <taxon>Peronosporaceae</taxon>
        <taxon>Hyaloperonospora</taxon>
    </lineage>
</organism>
<feature type="compositionally biased region" description="Low complexity" evidence="1">
    <location>
        <begin position="146"/>
        <end position="157"/>
    </location>
</feature>
<dbReference type="EMBL" id="JH597996">
    <property type="status" value="NOT_ANNOTATED_CDS"/>
    <property type="molecule type" value="Genomic_DNA"/>
</dbReference>
<dbReference type="EnsemblProtists" id="HpaT810807">
    <property type="protein sequence ID" value="HpaP810807"/>
    <property type="gene ID" value="HpaG810807"/>
</dbReference>
<sequence length="225" mass="24851">MNSPTTSCSLSSHQAIMKCPWQWRQPFLDEKRESRKRKVGDGYFYDPVDPNFVDHLLPGYAQKFGDADVLESDEKENIQREIERLMTKKNDRRARLDAAAAAASASDDEEDGAVSRENQALVDSILLMSKSVEASSLSLLLASPKSVTSSDESSSSSGDDENELSCCSGDEPFDLAEDRPTKLLVQRSTSLELLSDNLHEAFFAVEDDALLDFQPASTAYVVQSD</sequence>
<keyword evidence="3" id="KW-1185">Reference proteome</keyword>
<evidence type="ECO:0000313" key="2">
    <source>
        <dbReference type="EnsemblProtists" id="HpaP810807"/>
    </source>
</evidence>
<proteinExistence type="predicted"/>
<reference evidence="2" key="2">
    <citation type="submission" date="2015-06" db="UniProtKB">
        <authorList>
            <consortium name="EnsemblProtists"/>
        </authorList>
    </citation>
    <scope>IDENTIFICATION</scope>
    <source>
        <strain evidence="2">Emoy2</strain>
    </source>
</reference>
<accession>M4BWA6</accession>
<reference evidence="3" key="1">
    <citation type="journal article" date="2010" name="Science">
        <title>Signatures of adaptation to obligate biotrophy in the Hyaloperonospora arabidopsidis genome.</title>
        <authorList>
            <person name="Baxter L."/>
            <person name="Tripathy S."/>
            <person name="Ishaque N."/>
            <person name="Boot N."/>
            <person name="Cabral A."/>
            <person name="Kemen E."/>
            <person name="Thines M."/>
            <person name="Ah-Fong A."/>
            <person name="Anderson R."/>
            <person name="Badejoko W."/>
            <person name="Bittner-Eddy P."/>
            <person name="Boore J.L."/>
            <person name="Chibucos M.C."/>
            <person name="Coates M."/>
            <person name="Dehal P."/>
            <person name="Delehaunty K."/>
            <person name="Dong S."/>
            <person name="Downton P."/>
            <person name="Dumas B."/>
            <person name="Fabro G."/>
            <person name="Fronick C."/>
            <person name="Fuerstenberg S.I."/>
            <person name="Fulton L."/>
            <person name="Gaulin E."/>
            <person name="Govers F."/>
            <person name="Hughes L."/>
            <person name="Humphray S."/>
            <person name="Jiang R.H."/>
            <person name="Judelson H."/>
            <person name="Kamoun S."/>
            <person name="Kyung K."/>
            <person name="Meijer H."/>
            <person name="Minx P."/>
            <person name="Morris P."/>
            <person name="Nelson J."/>
            <person name="Phuntumart V."/>
            <person name="Qutob D."/>
            <person name="Rehmany A."/>
            <person name="Rougon-Cardoso A."/>
            <person name="Ryden P."/>
            <person name="Torto-Alalibo T."/>
            <person name="Studholme D."/>
            <person name="Wang Y."/>
            <person name="Win J."/>
            <person name="Wood J."/>
            <person name="Clifton S.W."/>
            <person name="Rogers J."/>
            <person name="Van den Ackerveken G."/>
            <person name="Jones J.D."/>
            <person name="McDowell J.M."/>
            <person name="Beynon J."/>
            <person name="Tyler B.M."/>
        </authorList>
    </citation>
    <scope>NUCLEOTIDE SEQUENCE [LARGE SCALE GENOMIC DNA]</scope>
    <source>
        <strain evidence="3">Emoy2</strain>
    </source>
</reference>
<protein>
    <submittedName>
        <fullName evidence="2">Uncharacterized protein</fullName>
    </submittedName>
</protein>